<protein>
    <submittedName>
        <fullName evidence="3">Uncharacterized protein</fullName>
    </submittedName>
</protein>
<accession>A0A132NRY5</accession>
<sequence length="110" mass="12546">MQERMNSSQDRTQKARRREAENRVAILMSSIDQVEYMKVDVDTVAQLSLILAVFLGITCITTGAEKASWFTLLLVIIYHNHRPLDMSPSLVVIGPLCVIFSSLNWSMFKR</sequence>
<name>A0A132NRY5_GIAIN</name>
<evidence type="ECO:0000313" key="3">
    <source>
        <dbReference type="EMBL" id="KWX12854.1"/>
    </source>
</evidence>
<evidence type="ECO:0000313" key="4">
    <source>
        <dbReference type="Proteomes" id="UP000070089"/>
    </source>
</evidence>
<feature type="compositionally biased region" description="Polar residues" evidence="1">
    <location>
        <begin position="1"/>
        <end position="10"/>
    </location>
</feature>
<keyword evidence="2" id="KW-1133">Transmembrane helix</keyword>
<keyword evidence="2" id="KW-0812">Transmembrane</keyword>
<proteinExistence type="predicted"/>
<feature type="region of interest" description="Disordered" evidence="1">
    <location>
        <begin position="1"/>
        <end position="20"/>
    </location>
</feature>
<keyword evidence="2" id="KW-0472">Membrane</keyword>
<reference evidence="3 4" key="1">
    <citation type="journal article" date="2015" name="Mol. Biochem. Parasitol.">
        <title>Identification of polymorphic genes for use in assemblage B genotyping assays through comparative genomics of multiple assemblage B Giardia duodenalis isolates.</title>
        <authorList>
            <person name="Wielinga C."/>
            <person name="Thompson R.C."/>
            <person name="Monis P."/>
            <person name="Ryan U."/>
        </authorList>
    </citation>
    <scope>NUCLEOTIDE SEQUENCE [LARGE SCALE GENOMIC DNA]</scope>
    <source>
        <strain evidence="3 4">BAH15c1</strain>
    </source>
</reference>
<gene>
    <name evidence="3" type="ORF">QR46_3167</name>
</gene>
<evidence type="ECO:0000256" key="2">
    <source>
        <dbReference type="SAM" id="Phobius"/>
    </source>
</evidence>
<dbReference type="AlphaFoldDB" id="A0A132NRY5"/>
<dbReference type="Proteomes" id="UP000070089">
    <property type="component" value="Unassembled WGS sequence"/>
</dbReference>
<feature type="transmembrane region" description="Helical" evidence="2">
    <location>
        <begin position="90"/>
        <end position="108"/>
    </location>
</feature>
<evidence type="ECO:0000256" key="1">
    <source>
        <dbReference type="SAM" id="MobiDB-lite"/>
    </source>
</evidence>
<dbReference type="EMBL" id="JXTI01000096">
    <property type="protein sequence ID" value="KWX12854.1"/>
    <property type="molecule type" value="Genomic_DNA"/>
</dbReference>
<comment type="caution">
    <text evidence="3">The sequence shown here is derived from an EMBL/GenBank/DDBJ whole genome shotgun (WGS) entry which is preliminary data.</text>
</comment>
<organism evidence="3 4">
    <name type="scientific">Giardia duodenalis assemblage B</name>
    <dbReference type="NCBI Taxonomy" id="1394984"/>
    <lineage>
        <taxon>Eukaryota</taxon>
        <taxon>Metamonada</taxon>
        <taxon>Diplomonadida</taxon>
        <taxon>Hexamitidae</taxon>
        <taxon>Giardiinae</taxon>
        <taxon>Giardia</taxon>
    </lineage>
</organism>
<feature type="transmembrane region" description="Helical" evidence="2">
    <location>
        <begin position="47"/>
        <end position="78"/>
    </location>
</feature>
<dbReference type="OrthoDB" id="10251039at2759"/>
<dbReference type="VEuPathDB" id="GiardiaDB:QR46_3167"/>